<evidence type="ECO:0000259" key="14">
    <source>
        <dbReference type="Pfam" id="PF04811"/>
    </source>
</evidence>
<dbReference type="GO" id="GO:0090110">
    <property type="term" value="P:COPII-coated vesicle cargo loading"/>
    <property type="evidence" value="ECO:0007669"/>
    <property type="project" value="TreeGrafter"/>
</dbReference>
<dbReference type="GO" id="GO:0070971">
    <property type="term" value="C:endoplasmic reticulum exit site"/>
    <property type="evidence" value="ECO:0007669"/>
    <property type="project" value="TreeGrafter"/>
</dbReference>
<dbReference type="Proteomes" id="UP000316759">
    <property type="component" value="Unassembled WGS sequence"/>
</dbReference>
<dbReference type="PANTHER" id="PTHR13803:SF39">
    <property type="entry name" value="SECRETORY 24AB, ISOFORM A"/>
    <property type="match status" value="1"/>
</dbReference>
<dbReference type="Pfam" id="PF04811">
    <property type="entry name" value="Sec23_trunk"/>
    <property type="match status" value="1"/>
</dbReference>
<dbReference type="InterPro" id="IPR006895">
    <property type="entry name" value="Znf_Sec23_Sec24"/>
</dbReference>
<dbReference type="Pfam" id="PF04815">
    <property type="entry name" value="Sec23_helical"/>
    <property type="match status" value="1"/>
</dbReference>
<reference evidence="17 18" key="1">
    <citation type="submission" date="2019-04" db="EMBL/GenBank/DDBJ databases">
        <title>Annotation for the trematode Fasciola gigantica.</title>
        <authorList>
            <person name="Choi Y.-J."/>
        </authorList>
    </citation>
    <scope>NUCLEOTIDE SEQUENCE [LARGE SCALE GENOMIC DNA]</scope>
    <source>
        <strain evidence="17">Uganda_cow_1</strain>
    </source>
</reference>
<dbReference type="InterPro" id="IPR029006">
    <property type="entry name" value="ADF-H/Gelsolin-like_dom_sf"/>
</dbReference>
<dbReference type="STRING" id="46835.A0A504Z2G5"/>
<evidence type="ECO:0000256" key="7">
    <source>
        <dbReference type="ARBA" id="ARBA00022892"/>
    </source>
</evidence>
<dbReference type="SUPFAM" id="SSF81811">
    <property type="entry name" value="Helical domain of Sec23/24"/>
    <property type="match status" value="1"/>
</dbReference>
<evidence type="ECO:0000256" key="10">
    <source>
        <dbReference type="ARBA" id="ARBA00023136"/>
    </source>
</evidence>
<feature type="compositionally biased region" description="Basic and acidic residues" evidence="12">
    <location>
        <begin position="1148"/>
        <end position="1158"/>
    </location>
</feature>
<feature type="region of interest" description="Disordered" evidence="12">
    <location>
        <begin position="262"/>
        <end position="284"/>
    </location>
</feature>
<feature type="domain" description="Zinc finger Sec23/Sec24-type" evidence="13">
    <location>
        <begin position="589"/>
        <end position="626"/>
    </location>
</feature>
<evidence type="ECO:0000313" key="17">
    <source>
        <dbReference type="EMBL" id="TPP63780.1"/>
    </source>
</evidence>
<dbReference type="InterPro" id="IPR036175">
    <property type="entry name" value="Sec23/24_helical_dom_sf"/>
</dbReference>
<dbReference type="Gene3D" id="3.40.50.410">
    <property type="entry name" value="von Willebrand factor, type A domain"/>
    <property type="match status" value="1"/>
</dbReference>
<protein>
    <submittedName>
        <fullName evidence="17">SEC24 A COPII coat complex component</fullName>
    </submittedName>
</protein>
<evidence type="ECO:0000256" key="1">
    <source>
        <dbReference type="ARBA" id="ARBA00004299"/>
    </source>
</evidence>
<dbReference type="SUPFAM" id="SSF82919">
    <property type="entry name" value="Zn-finger domain of Sec23/24"/>
    <property type="match status" value="1"/>
</dbReference>
<evidence type="ECO:0000256" key="12">
    <source>
        <dbReference type="SAM" id="MobiDB-lite"/>
    </source>
</evidence>
<dbReference type="InterPro" id="IPR012990">
    <property type="entry name" value="Beta-sandwich_Sec23_24"/>
</dbReference>
<dbReference type="SUPFAM" id="SSF53300">
    <property type="entry name" value="vWA-like"/>
    <property type="match status" value="1"/>
</dbReference>
<evidence type="ECO:0000259" key="15">
    <source>
        <dbReference type="Pfam" id="PF04815"/>
    </source>
</evidence>
<dbReference type="GO" id="GO:0030127">
    <property type="term" value="C:COPII vesicle coat"/>
    <property type="evidence" value="ECO:0007669"/>
    <property type="project" value="InterPro"/>
</dbReference>
<feature type="compositionally biased region" description="Polar residues" evidence="12">
    <location>
        <begin position="381"/>
        <end position="392"/>
    </location>
</feature>
<dbReference type="Gene3D" id="1.20.120.730">
    <property type="entry name" value="Sec23/Sec24 helical domain"/>
    <property type="match status" value="1"/>
</dbReference>
<evidence type="ECO:0000256" key="4">
    <source>
        <dbReference type="ARBA" id="ARBA00008334"/>
    </source>
</evidence>
<feature type="compositionally biased region" description="Polar residues" evidence="12">
    <location>
        <begin position="1250"/>
        <end position="1260"/>
    </location>
</feature>
<dbReference type="SUPFAM" id="SSF82754">
    <property type="entry name" value="C-terminal, gelsolin-like domain of Sec23/24"/>
    <property type="match status" value="1"/>
</dbReference>
<comment type="caution">
    <text evidence="17">The sequence shown here is derived from an EMBL/GenBank/DDBJ whole genome shotgun (WGS) entry which is preliminary data.</text>
</comment>
<evidence type="ECO:0000256" key="9">
    <source>
        <dbReference type="ARBA" id="ARBA00023034"/>
    </source>
</evidence>
<evidence type="ECO:0000259" key="16">
    <source>
        <dbReference type="Pfam" id="PF08033"/>
    </source>
</evidence>
<evidence type="ECO:0000259" key="13">
    <source>
        <dbReference type="Pfam" id="PF04810"/>
    </source>
</evidence>
<feature type="region of interest" description="Disordered" evidence="12">
    <location>
        <begin position="313"/>
        <end position="354"/>
    </location>
</feature>
<evidence type="ECO:0000256" key="6">
    <source>
        <dbReference type="ARBA" id="ARBA00022824"/>
    </source>
</evidence>
<dbReference type="InterPro" id="IPR006900">
    <property type="entry name" value="Sec23/24_helical_dom"/>
</dbReference>
<accession>A0A504Z2G5</accession>
<feature type="region of interest" description="Disordered" evidence="12">
    <location>
        <begin position="182"/>
        <end position="220"/>
    </location>
</feature>
<feature type="region of interest" description="Disordered" evidence="12">
    <location>
        <begin position="1147"/>
        <end position="1179"/>
    </location>
</feature>
<feature type="region of interest" description="Disordered" evidence="12">
    <location>
        <begin position="445"/>
        <end position="464"/>
    </location>
</feature>
<name>A0A504Z2G5_FASGI</name>
<keyword evidence="7" id="KW-0931">ER-Golgi transport</keyword>
<dbReference type="InterPro" id="IPR036180">
    <property type="entry name" value="Gelsolin-like_dom_sf"/>
</dbReference>
<dbReference type="PANTHER" id="PTHR13803">
    <property type="entry name" value="SEC24-RELATED PROTEIN"/>
    <property type="match status" value="1"/>
</dbReference>
<dbReference type="InterPro" id="IPR036174">
    <property type="entry name" value="Znf_Sec23_Sec24_sf"/>
</dbReference>
<dbReference type="InterPro" id="IPR036465">
    <property type="entry name" value="vWFA_dom_sf"/>
</dbReference>
<dbReference type="GO" id="GO:0006886">
    <property type="term" value="P:intracellular protein transport"/>
    <property type="evidence" value="ECO:0007669"/>
    <property type="project" value="InterPro"/>
</dbReference>
<dbReference type="Pfam" id="PF04810">
    <property type="entry name" value="zf-Sec23_Sec24"/>
    <property type="match status" value="1"/>
</dbReference>
<sequence length="1328" mass="143425">MNVASPRKNIKVEVSTPLVNIEKDTLTQKTMDQNFINRHSLVRSNPKSPQLPPRYNMHSLTPPINETGLQYSLSDYAAVYQQSPEHQITSPPSFSQGVSKMPPTSLPSAGPSTGHVSGDGTIVTSPIGMSRPPLTSPSTHISRTSTTALPQVPGFPPSIPSHPTNGVGAVGQAIAPASMRHTDTSSMDSMPPAWHTSLNSNEDERPNHGGMTDAFSSDRSTRVVNNTDIVSGSILQHLPAPSTDSQPHEPYAYQNFQRSHPVMSSVSRLGSTTSSAQTGSSTTLSAAPEFGSYVSPPTPAVIASLPSGACPPVPPNQYSPHPAAPPRNPSRASCPSSVLNASHPSGPPLPSAPSIPSINRPMFLPGSSLPTALLPPSLPSANTHSQFASPSGTGHEVSSWPHSRHPSPMQQYPSISDQMRSMPIPPPPTSFATSQPVPASATVHTVSSSSVQPPGYSETGSLHQTLPPQVRSNVAAYPPYNQGPLVSDSAAGAIYRSPGTPATMNEWSRVKAPIALLQDRELLPSDGPDLPITPAITNPVNCDPDIMRCTLTNMPSSAKLLTRCRLPLGLVMHPFRDLSNLHTINSKVIVRCRSCRTYINPFVQFLDSGRRWRCPVCFLANSVPDDFYYDPGTQTYGDPSRRPEIRSATVEFIAPSEYMLRPPQPATYLFCFDVSRNAIATGYLRLVCGRLAALLNRIPGDSRRQIAFITYDSAIHFYKLCGDTMRLMICPDLDEPFLPDYEGLINRINNSAEAIQDFLRQLPEAFASTNDVGNCLGSVLQIGLRLIGGSGGRISLFTTSMPTVGAGTLRPRENPNERSLGEAKFLGPATDFYKTFALDCAAQQVAVDLFVLNSQYCDIATLSGVSRFSSGAVYHYPNFHYLPKLDQESDSVQNCELIELERFRRDFDRYLTRKIGFEAVMRIRCTHGVSIQAFHGCFFVRSTDLMSLPNVSPDAGFAVQLNLTESVDKYTTVCCQAAILYTSANGDRRIRVHTLSLPVVHNPYEVFQGADQGAIACLIGKMAVDRAISSGVSNAREAMANSISDVLSAFSSAAGLSNGTMALPPNLRLLPLYVCGLLRYRAFRTASTITLDERSAALERLKSAPPEDMLTLIYPRLYALHPFISKPAISSEATLAQKAATLSLCDDGDSRIDASPRSDEDDDENSSSSGTSDVPIEAEQLPGQIPLTARFITRGGVYLLDTGEFLLLLVGSGEDAVPGLSPSDVLQNLIGISSPMDLPASGGPFALPPLSSNESDSPDSTPVGRRRIMALIALLRRRRPTNNALVCMRHDAPANLKARFLSALVEDRTESDASYHEFLQMLQNLMKT</sequence>
<feature type="compositionally biased region" description="Low complexity" evidence="12">
    <location>
        <begin position="264"/>
        <end position="284"/>
    </location>
</feature>
<evidence type="ECO:0000256" key="5">
    <source>
        <dbReference type="ARBA" id="ARBA00022448"/>
    </source>
</evidence>
<keyword evidence="11" id="KW-0968">Cytoplasmic vesicle</keyword>
<feature type="domain" description="Sec23/Sec24 helical" evidence="15">
    <location>
        <begin position="1011"/>
        <end position="1110"/>
    </location>
</feature>
<dbReference type="InterPro" id="IPR006896">
    <property type="entry name" value="Sec23/24_trunk_dom"/>
</dbReference>
<feature type="compositionally biased region" description="Polar residues" evidence="12">
    <location>
        <begin position="86"/>
        <end position="98"/>
    </location>
</feature>
<dbReference type="GO" id="GO:0005789">
    <property type="term" value="C:endoplasmic reticulum membrane"/>
    <property type="evidence" value="ECO:0007669"/>
    <property type="project" value="UniProtKB-SubCell"/>
</dbReference>
<proteinExistence type="inferred from homology"/>
<dbReference type="InterPro" id="IPR050550">
    <property type="entry name" value="SEC23_SEC24_subfamily"/>
</dbReference>
<feature type="compositionally biased region" description="Pro residues" evidence="12">
    <location>
        <begin position="313"/>
        <end position="328"/>
    </location>
</feature>
<evidence type="ECO:0000256" key="2">
    <source>
        <dbReference type="ARBA" id="ARBA00004394"/>
    </source>
</evidence>
<gene>
    <name evidence="17" type="ORF">FGIG_03877</name>
</gene>
<keyword evidence="18" id="KW-1185">Reference proteome</keyword>
<feature type="region of interest" description="Disordered" evidence="12">
    <location>
        <begin position="374"/>
        <end position="416"/>
    </location>
</feature>
<evidence type="ECO:0000256" key="11">
    <source>
        <dbReference type="ARBA" id="ARBA00023329"/>
    </source>
</evidence>
<feature type="region of interest" description="Disordered" evidence="12">
    <location>
        <begin position="86"/>
        <end position="115"/>
    </location>
</feature>
<dbReference type="GO" id="GO:0000149">
    <property type="term" value="F:SNARE binding"/>
    <property type="evidence" value="ECO:0007669"/>
    <property type="project" value="TreeGrafter"/>
</dbReference>
<feature type="domain" description="Sec23/Sec24 trunk" evidence="14">
    <location>
        <begin position="663"/>
        <end position="880"/>
    </location>
</feature>
<keyword evidence="9" id="KW-0333">Golgi apparatus</keyword>
<dbReference type="GO" id="GO:0008270">
    <property type="term" value="F:zinc ion binding"/>
    <property type="evidence" value="ECO:0007669"/>
    <property type="project" value="InterPro"/>
</dbReference>
<evidence type="ECO:0000256" key="8">
    <source>
        <dbReference type="ARBA" id="ARBA00022927"/>
    </source>
</evidence>
<evidence type="ECO:0000313" key="18">
    <source>
        <dbReference type="Proteomes" id="UP000316759"/>
    </source>
</evidence>
<feature type="domain" description="Sec23/Sec24 beta-sandwich" evidence="16">
    <location>
        <begin position="916"/>
        <end position="1000"/>
    </location>
</feature>
<keyword evidence="5" id="KW-0813">Transport</keyword>
<dbReference type="EMBL" id="SUNJ01005234">
    <property type="protein sequence ID" value="TPP63780.1"/>
    <property type="molecule type" value="Genomic_DNA"/>
</dbReference>
<dbReference type="OrthoDB" id="49016at2759"/>
<dbReference type="GO" id="GO:0000139">
    <property type="term" value="C:Golgi membrane"/>
    <property type="evidence" value="ECO:0007669"/>
    <property type="project" value="UniProtKB-SubCell"/>
</dbReference>
<keyword evidence="6" id="KW-0256">Endoplasmic reticulum</keyword>
<comment type="similarity">
    <text evidence="4">Belongs to the SEC23/SEC24 family. SEC24 subfamily.</text>
</comment>
<comment type="subcellular location">
    <subcellularLocation>
        <location evidence="1">Cytoplasmic vesicle</location>
        <location evidence="1">COPII-coated vesicle membrane</location>
        <topology evidence="1">Peripheral membrane protein</topology>
        <orientation evidence="1">Cytoplasmic side</orientation>
    </subcellularLocation>
    <subcellularLocation>
        <location evidence="3">Endoplasmic reticulum membrane</location>
        <topology evidence="3">Peripheral membrane protein</topology>
        <orientation evidence="3">Cytoplasmic side</orientation>
    </subcellularLocation>
    <subcellularLocation>
        <location evidence="2">Golgi apparatus membrane</location>
    </subcellularLocation>
</comment>
<dbReference type="Pfam" id="PF08033">
    <property type="entry name" value="Sec23_BS"/>
    <property type="match status" value="1"/>
</dbReference>
<dbReference type="SUPFAM" id="SSF81995">
    <property type="entry name" value="beta-sandwich domain of Sec23/24"/>
    <property type="match status" value="1"/>
</dbReference>
<dbReference type="Gene3D" id="2.60.40.1670">
    <property type="entry name" value="beta-sandwich domain of Sec23/24"/>
    <property type="match status" value="1"/>
</dbReference>
<organism evidence="17 18">
    <name type="scientific">Fasciola gigantica</name>
    <name type="common">Giant liver fluke</name>
    <dbReference type="NCBI Taxonomy" id="46835"/>
    <lineage>
        <taxon>Eukaryota</taxon>
        <taxon>Metazoa</taxon>
        <taxon>Spiralia</taxon>
        <taxon>Lophotrochozoa</taxon>
        <taxon>Platyhelminthes</taxon>
        <taxon>Trematoda</taxon>
        <taxon>Digenea</taxon>
        <taxon>Plagiorchiida</taxon>
        <taxon>Echinostomata</taxon>
        <taxon>Echinostomatoidea</taxon>
        <taxon>Fasciolidae</taxon>
        <taxon>Fasciola</taxon>
    </lineage>
</organism>
<keyword evidence="10" id="KW-0472">Membrane</keyword>
<feature type="compositionally biased region" description="Polar residues" evidence="12">
    <location>
        <begin position="106"/>
        <end position="115"/>
    </location>
</feature>
<dbReference type="Gene3D" id="2.30.30.380">
    <property type="entry name" value="Zn-finger domain of Sec23/24"/>
    <property type="match status" value="1"/>
</dbReference>
<dbReference type="Gene3D" id="3.40.20.10">
    <property type="entry name" value="Severin"/>
    <property type="match status" value="2"/>
</dbReference>
<feature type="region of interest" description="Disordered" evidence="12">
    <location>
        <begin position="1243"/>
        <end position="1262"/>
    </location>
</feature>
<evidence type="ECO:0000256" key="3">
    <source>
        <dbReference type="ARBA" id="ARBA00004397"/>
    </source>
</evidence>
<keyword evidence="8" id="KW-0653">Protein transport</keyword>